<keyword evidence="3 9" id="KW-0808">Transferase</keyword>
<dbReference type="RefSeq" id="WP_388347201.1">
    <property type="nucleotide sequence ID" value="NZ_JBIAFJ010000010.1"/>
</dbReference>
<evidence type="ECO:0000256" key="2">
    <source>
        <dbReference type="ARBA" id="ARBA00022475"/>
    </source>
</evidence>
<feature type="region of interest" description="Disordered" evidence="7">
    <location>
        <begin position="323"/>
        <end position="511"/>
    </location>
</feature>
<comment type="subcellular location">
    <subcellularLocation>
        <location evidence="1">Cell membrane</location>
        <topology evidence="1">Multi-pass membrane protein</topology>
    </subcellularLocation>
</comment>
<feature type="transmembrane region" description="Helical" evidence="8">
    <location>
        <begin position="95"/>
        <end position="112"/>
    </location>
</feature>
<feature type="transmembrane region" description="Helical" evidence="8">
    <location>
        <begin position="143"/>
        <end position="161"/>
    </location>
</feature>
<proteinExistence type="predicted"/>
<feature type="transmembrane region" description="Helical" evidence="8">
    <location>
        <begin position="271"/>
        <end position="294"/>
    </location>
</feature>
<feature type="transmembrane region" description="Helical" evidence="8">
    <location>
        <begin position="70"/>
        <end position="88"/>
    </location>
</feature>
<protein>
    <submittedName>
        <fullName evidence="9">MraY family glycosyltransferase</fullName>
        <ecNumber evidence="9">2.7.8.-</ecNumber>
    </submittedName>
</protein>
<evidence type="ECO:0000256" key="7">
    <source>
        <dbReference type="SAM" id="MobiDB-lite"/>
    </source>
</evidence>
<gene>
    <name evidence="9" type="ORF">ACFYNZ_14680</name>
</gene>
<feature type="transmembrane region" description="Helical" evidence="8">
    <location>
        <begin position="6"/>
        <end position="22"/>
    </location>
</feature>
<evidence type="ECO:0000256" key="5">
    <source>
        <dbReference type="ARBA" id="ARBA00022989"/>
    </source>
</evidence>
<keyword evidence="10" id="KW-1185">Reference proteome</keyword>
<feature type="compositionally biased region" description="Basic and acidic residues" evidence="7">
    <location>
        <begin position="417"/>
        <end position="448"/>
    </location>
</feature>
<feature type="transmembrane region" description="Helical" evidence="8">
    <location>
        <begin position="191"/>
        <end position="211"/>
    </location>
</feature>
<feature type="transmembrane region" description="Helical" evidence="8">
    <location>
        <begin position="300"/>
        <end position="317"/>
    </location>
</feature>
<feature type="compositionally biased region" description="Low complexity" evidence="7">
    <location>
        <begin position="360"/>
        <end position="387"/>
    </location>
</feature>
<evidence type="ECO:0000256" key="8">
    <source>
        <dbReference type="SAM" id="Phobius"/>
    </source>
</evidence>
<evidence type="ECO:0000256" key="4">
    <source>
        <dbReference type="ARBA" id="ARBA00022692"/>
    </source>
</evidence>
<feature type="transmembrane region" description="Helical" evidence="8">
    <location>
        <begin position="118"/>
        <end position="136"/>
    </location>
</feature>
<accession>A0ABW6KVW4</accession>
<feature type="transmembrane region" description="Helical" evidence="8">
    <location>
        <begin position="42"/>
        <end position="64"/>
    </location>
</feature>
<dbReference type="Pfam" id="PF00953">
    <property type="entry name" value="Glycos_transf_4"/>
    <property type="match status" value="1"/>
</dbReference>
<evidence type="ECO:0000256" key="3">
    <source>
        <dbReference type="ARBA" id="ARBA00022679"/>
    </source>
</evidence>
<feature type="transmembrane region" description="Helical" evidence="8">
    <location>
        <begin position="223"/>
        <end position="242"/>
    </location>
</feature>
<dbReference type="InterPro" id="IPR000715">
    <property type="entry name" value="Glycosyl_transferase_4"/>
</dbReference>
<evidence type="ECO:0000256" key="1">
    <source>
        <dbReference type="ARBA" id="ARBA00004651"/>
    </source>
</evidence>
<evidence type="ECO:0000256" key="6">
    <source>
        <dbReference type="ARBA" id="ARBA00023136"/>
    </source>
</evidence>
<name>A0ABW6KVW4_9ACTN</name>
<evidence type="ECO:0000313" key="10">
    <source>
        <dbReference type="Proteomes" id="UP001601197"/>
    </source>
</evidence>
<dbReference type="EC" id="2.7.8.-" evidence="9"/>
<feature type="compositionally biased region" description="Pro residues" evidence="7">
    <location>
        <begin position="485"/>
        <end position="495"/>
    </location>
</feature>
<dbReference type="CDD" id="cd06853">
    <property type="entry name" value="GT_WecA_like"/>
    <property type="match status" value="1"/>
</dbReference>
<dbReference type="PANTHER" id="PTHR22926">
    <property type="entry name" value="PHOSPHO-N-ACETYLMURAMOYL-PENTAPEPTIDE-TRANSFERASE"/>
    <property type="match status" value="1"/>
</dbReference>
<dbReference type="GO" id="GO:0016740">
    <property type="term" value="F:transferase activity"/>
    <property type="evidence" value="ECO:0007669"/>
    <property type="project" value="UniProtKB-KW"/>
</dbReference>
<evidence type="ECO:0000313" key="9">
    <source>
        <dbReference type="EMBL" id="MFE9170748.1"/>
    </source>
</evidence>
<reference evidence="9 10" key="1">
    <citation type="submission" date="2024-10" db="EMBL/GenBank/DDBJ databases">
        <title>The Natural Products Discovery Center: Release of the First 8490 Sequenced Strains for Exploring Actinobacteria Biosynthetic Diversity.</title>
        <authorList>
            <person name="Kalkreuter E."/>
            <person name="Kautsar S.A."/>
            <person name="Yang D."/>
            <person name="Bader C.D."/>
            <person name="Teijaro C.N."/>
            <person name="Fluegel L."/>
            <person name="Davis C.M."/>
            <person name="Simpson J.R."/>
            <person name="Lauterbach L."/>
            <person name="Steele A.D."/>
            <person name="Gui C."/>
            <person name="Meng S."/>
            <person name="Li G."/>
            <person name="Viehrig K."/>
            <person name="Ye F."/>
            <person name="Su P."/>
            <person name="Kiefer A.F."/>
            <person name="Nichols A."/>
            <person name="Cepeda A.J."/>
            <person name="Yan W."/>
            <person name="Fan B."/>
            <person name="Jiang Y."/>
            <person name="Adhikari A."/>
            <person name="Zheng C.-J."/>
            <person name="Schuster L."/>
            <person name="Cowan T.M."/>
            <person name="Smanski M.J."/>
            <person name="Chevrette M.G."/>
            <person name="De Carvalho L.P.S."/>
            <person name="Shen B."/>
        </authorList>
    </citation>
    <scope>NUCLEOTIDE SEQUENCE [LARGE SCALE GENOMIC DNA]</scope>
    <source>
        <strain evidence="9 10">NPDC007147</strain>
    </source>
</reference>
<keyword evidence="4 8" id="KW-0812">Transmembrane</keyword>
<dbReference type="Proteomes" id="UP001601197">
    <property type="component" value="Unassembled WGS sequence"/>
</dbReference>
<organism evidence="9 10">
    <name type="scientific">Streptomyces kebangsaanensis</name>
    <dbReference type="NCBI Taxonomy" id="864058"/>
    <lineage>
        <taxon>Bacteria</taxon>
        <taxon>Bacillati</taxon>
        <taxon>Actinomycetota</taxon>
        <taxon>Actinomycetes</taxon>
        <taxon>Kitasatosporales</taxon>
        <taxon>Streptomycetaceae</taxon>
        <taxon>Streptomyces</taxon>
    </lineage>
</organism>
<sequence length="511" mass="52403">MLYGIATAITALLLAAVLSALLRGPALRLGLVDRRRVRPVPLLGGVAVVLSTCLVVAAGGWTGAAPLGDGVVRLLAASAGVAVLGLVADLWRLRTPFLLVGTAVAAAFVVPYDETGLPAGIAAVAWIACVAAAFRGLDHADGLAGTVGVLTAFGAGACAAAEVMDDLVVLLSVLAAALTGFLMHNWHPARIAFGASGSLFTGFLLASAAVLTRTGYAPLPTAAVLFALTATASADAVLVVLSRKLAGRPVLRRGPDHLAHRLRRLGPTPPGVTVLLGAGTFAAVLVGVLVHSGWAAPRSVLWVAGASLVVALGLLRVPAYGPRRPAGPHGARAHTDPRGARAPARVPGTRGLPAARGVTRAEPSGAARGAARARTEPPGGAPRARAGLSGGPTRTRADVPGTRSRSEQPFWAGRSRARSDVYDHDHDHDHDHGHDYDHGHDHDYDVPARADAPGSGAVRGAREGLRDGWPYGAEAPVRAPRAPRRQPPYPAPPPQKSASPQVRASLRIRDG</sequence>
<dbReference type="EMBL" id="JBIAFJ010000010">
    <property type="protein sequence ID" value="MFE9170748.1"/>
    <property type="molecule type" value="Genomic_DNA"/>
</dbReference>
<keyword evidence="6 8" id="KW-0472">Membrane</keyword>
<feature type="transmembrane region" description="Helical" evidence="8">
    <location>
        <begin position="167"/>
        <end position="184"/>
    </location>
</feature>
<keyword evidence="2" id="KW-1003">Cell membrane</keyword>
<dbReference type="PANTHER" id="PTHR22926:SF3">
    <property type="entry name" value="UNDECAPRENYL-PHOSPHATE ALPHA-N-ACETYLGLUCOSAMINYL 1-PHOSPHATE TRANSFERASE"/>
    <property type="match status" value="1"/>
</dbReference>
<comment type="caution">
    <text evidence="9">The sequence shown here is derived from an EMBL/GenBank/DDBJ whole genome shotgun (WGS) entry which is preliminary data.</text>
</comment>
<keyword evidence="5 8" id="KW-1133">Transmembrane helix</keyword>